<proteinExistence type="predicted"/>
<reference evidence="1 2" key="1">
    <citation type="submission" date="2022-10" db="EMBL/GenBank/DDBJ databases">
        <title>Draft genome sequence of Streptomyces sp. YSPA8.</title>
        <authorList>
            <person name="Moriuchi R."/>
            <person name="Dohra H."/>
            <person name="Yamamura H."/>
            <person name="Kodani S."/>
        </authorList>
    </citation>
    <scope>NUCLEOTIDE SEQUENCE [LARGE SCALE GENOMIC DNA]</scope>
    <source>
        <strain evidence="1 2">YSPA8</strain>
    </source>
</reference>
<organism evidence="1 2">
    <name type="scientific">Streptomyces yaizuensis</name>
    <dbReference type="NCBI Taxonomy" id="2989713"/>
    <lineage>
        <taxon>Bacteria</taxon>
        <taxon>Bacillati</taxon>
        <taxon>Actinomycetota</taxon>
        <taxon>Actinomycetes</taxon>
        <taxon>Kitasatosporales</taxon>
        <taxon>Streptomycetaceae</taxon>
        <taxon>Streptomyces</taxon>
    </lineage>
</organism>
<sequence>MSRYRITYSHRAETGLASLNPGVRTQVEHQIARSVGNDPYGHGSAQVGRDKDLRDATIGRFVIIRYKITTNALVVTVLRAVAPW</sequence>
<evidence type="ECO:0000313" key="1">
    <source>
        <dbReference type="EMBL" id="GLF93392.1"/>
    </source>
</evidence>
<protein>
    <recommendedName>
        <fullName evidence="3">Type II toxin-antitoxin system RelE/ParE family toxin</fullName>
    </recommendedName>
</protein>
<dbReference type="Gene3D" id="3.30.2310.20">
    <property type="entry name" value="RelE-like"/>
    <property type="match status" value="1"/>
</dbReference>
<evidence type="ECO:0000313" key="2">
    <source>
        <dbReference type="Proteomes" id="UP001291653"/>
    </source>
</evidence>
<name>A0ABQ5NSP5_9ACTN</name>
<dbReference type="SUPFAM" id="SSF143011">
    <property type="entry name" value="RelE-like"/>
    <property type="match status" value="1"/>
</dbReference>
<accession>A0ABQ5NSP5</accession>
<dbReference type="EMBL" id="BSBI01000001">
    <property type="protein sequence ID" value="GLF93392.1"/>
    <property type="molecule type" value="Genomic_DNA"/>
</dbReference>
<dbReference type="Proteomes" id="UP001291653">
    <property type="component" value="Unassembled WGS sequence"/>
</dbReference>
<dbReference type="RefSeq" id="WP_323445467.1">
    <property type="nucleotide sequence ID" value="NZ_BSBI01000001.1"/>
</dbReference>
<gene>
    <name evidence="1" type="ORF">SYYSPA8_03865</name>
</gene>
<dbReference type="InterPro" id="IPR035093">
    <property type="entry name" value="RelE/ParE_toxin_dom_sf"/>
</dbReference>
<comment type="caution">
    <text evidence="1">The sequence shown here is derived from an EMBL/GenBank/DDBJ whole genome shotgun (WGS) entry which is preliminary data.</text>
</comment>
<evidence type="ECO:0008006" key="3">
    <source>
        <dbReference type="Google" id="ProtNLM"/>
    </source>
</evidence>
<keyword evidence="2" id="KW-1185">Reference proteome</keyword>